<feature type="signal peptide" evidence="2">
    <location>
        <begin position="1"/>
        <end position="27"/>
    </location>
</feature>
<evidence type="ECO:0000313" key="4">
    <source>
        <dbReference type="EMBL" id="SDY69862.1"/>
    </source>
</evidence>
<evidence type="ECO:0000259" key="3">
    <source>
        <dbReference type="PROSITE" id="PS50853"/>
    </source>
</evidence>
<dbReference type="PROSITE" id="PS50853">
    <property type="entry name" value="FN3"/>
    <property type="match status" value="1"/>
</dbReference>
<feature type="chain" id="PRO_5011770964" evidence="2">
    <location>
        <begin position="28"/>
        <end position="2126"/>
    </location>
</feature>
<name>A0A1H3LZJ2_9FIRM</name>
<dbReference type="SMART" id="SM00060">
    <property type="entry name" value="FN3"/>
    <property type="match status" value="1"/>
</dbReference>
<dbReference type="CDD" id="cd00063">
    <property type="entry name" value="FN3"/>
    <property type="match status" value="1"/>
</dbReference>
<dbReference type="InterPro" id="IPR003961">
    <property type="entry name" value="FN3_dom"/>
</dbReference>
<dbReference type="InterPro" id="IPR036116">
    <property type="entry name" value="FN3_sf"/>
</dbReference>
<dbReference type="EMBL" id="FNQE01000005">
    <property type="protein sequence ID" value="SDY69862.1"/>
    <property type="molecule type" value="Genomic_DNA"/>
</dbReference>
<accession>A0A1H3LZJ2</accession>
<evidence type="ECO:0000313" key="5">
    <source>
        <dbReference type="Proteomes" id="UP000198625"/>
    </source>
</evidence>
<dbReference type="Gene3D" id="2.60.40.10">
    <property type="entry name" value="Immunoglobulins"/>
    <property type="match status" value="11"/>
</dbReference>
<dbReference type="STRING" id="415015.SAMN05660462_00674"/>
<evidence type="ECO:0000256" key="2">
    <source>
        <dbReference type="SAM" id="SignalP"/>
    </source>
</evidence>
<dbReference type="InterPro" id="IPR013783">
    <property type="entry name" value="Ig-like_fold"/>
</dbReference>
<dbReference type="SUPFAM" id="SSF81296">
    <property type="entry name" value="E set domains"/>
    <property type="match status" value="8"/>
</dbReference>
<dbReference type="InterPro" id="IPR002909">
    <property type="entry name" value="IPT_dom"/>
</dbReference>
<keyword evidence="1 2" id="KW-0732">Signal</keyword>
<dbReference type="PANTHER" id="PTHR46769">
    <property type="entry name" value="POLYCYSTIC KIDNEY AND HEPATIC DISEASE 1 (AUTOSOMAL RECESSIVE)-LIKE 1"/>
    <property type="match status" value="1"/>
</dbReference>
<sequence length="2126" mass="232790">MKRFLSIFLSIMMLITFIPIDSLTAFAADDVIITGLEPNKVSANNGGVVKIIGSGFGTKKSDIAVKVFVGGVLKPIGPDMILSVNNTQISVMVPDNGGNSGKAQLIVDRTDVGSDIAGFDYVPDPEITKIVTNTEVTINRNANGNIIQNPDGTTGTKATFLEIFGNNINLSGANEIESGVDLQGEYTTQGTVVEQRPGYIKVKLPENFEFNKEYEITIRNKYGGEARYPKNPADPKPNINLAKHDITQLSTLRVNIGDKLGIQGTKFPEWDTNTSLNNLKVYIVNPSGENEASIFTGTTPSEGQIDIEVPQVTTSGYQKIKVVDTSNSLNHTAVTFIDRLQVLPTPGYFEVKAVSPNAGPKNGGTEVRLIGTGLNPGMKIKFGDRYATGVELDTEMSVGNTTVLKAITPSSNTIGPVTVTVENPIDNGMRQFQGLFRYTEVENSLVLIDLNPTEGFESGGERVTLTGLNFQRTIKDNTGKTVSEEDSFTILDEPRKNGEIEKNRVLQLKKDTVKSFIVPGTNNTTDVERIREIRVYFGGEKAEILPIKVDDGSFVATNINPDTGQQGMIVLTPQIALDPRTNTPVDVVIEIITKYKGIKSGDEYEGKIVDGFTEKAISSRKYIYKPVPSAPELEVVHNEKFEGIPLIDDKTPMAKGPAGSTVYIYGLDFRPDAKVYFFKETNKPLNEYLVARNQGQVISVSTLDYQVKGKMAYRIEVVAPDIKELGATTVLVQNGDKGRTKTLNEYLAEGGHNEDETRVRQFDYMSTPVIKEITPEFGSTNTAGKNPHHPVAMINGDMFLVDNKEDISGQTQVIYPTIYAVPRSVLTQELLADLGSYEKYKAKTLEVTAEKSGKLITLDGVKDRVGTKISVRLPSVEPSEKGYRDIIIINPDGGVARATDAFEYMEPKKQPEIISVSPDKGSVDGGQKVVITGKNLDYDIREILLTVTIGGEIAKIDKVERAASGGDVVHIIITTPKGTEGEKILQVLNNRDGGTGESTYTYTRVSTNPKITTIAPKHGGAYTQVIIKGDDFVLPNLSATDRYERMGTRVLFNEHELNLITTSKELKDGSTVTSRVYVADKNTIILTLPENLPLGLKDVTIINPDTTRVTVKNGFTYLSPISEPKIDSIIPNEGTRDGGTKVVIIGEDFRENNIEVYFGEKKGIVERVLEEEGQKYKLLVTTPSYTVDEKITDRVKVPVTVINSDGGSATIQDGFTFRVPGSFPKISGLDPKEGSTAGYQTVVISGDDFRFDDVNENGKPDPGEALPKVYFGWEEAVDVQYSSYGTLIVKTPPGEKEGAVDVTVTNPDAGTVVLKNGFTYRMSKPTITSITPDTVTKFGGTEVTIVGAGFIEGKGVGDQTGETPLDPGDITTPIYGVDIDVEVILGNEEASSRITGGHGEVIIGDLRVTYDNRDASNPNLVTVKYKNEAEKTFKLKPRQSRIIILQTGDGTKGTEGVKIALKDNTLIVTRRLAPAVKYVDSNTLVMTTPAMDNIGTQSVRIVNRDGGTAKGSIIIKHPDSKPEITNIDPKREVFKADGSNEVDYYAIESTIDGGITFTIEGKDFRKGVRVMIGSQEAEIISKNNEETKLIVRAPKGREIDINKPLRIIVINEDGESADSALSKIGEAKVPAYYIYRAKESSPTIESVIPNRGSAAGGEEIRILGNDFRIENITVRIGAREATVVIKESSYKELVIITPPSDILGPVDVFIRNEGALGEVILVNGFTYYSVPTITSVTPNQVHNTGGQKVTIRGNNFLPGVKVYIGDTPATGVELINEQTLEIITPPGELGPKDVRIENTDGGKYTLENGITYILPLPEGPTGFVAYPGHERSITLRWNQTPGADRFKIFGSTRSGGEYEFIGETTELEYIIKDLKPDTRYYFRLWAINKYGESIDYDYASTTTLKTRNDDGSDKYDQKETTETVVNYSNGLITVDLPSQYSSRQYTVDLTDNKYSKYDKIKVVVPLSAISYSSGGAYINTNDISLYIPMYNLMYSTYYTAARNEKDANVIITVSKLDSTEKARLTKGLTRKEKAKSDAYEVDIALQKQRETNAIKITGGISLSLTLEKASMKKDNLYLGRYNSRDNKLEKASTSITEAYDYNKLYSIYNIAASIEENGKFIVIYKE</sequence>
<feature type="domain" description="Fibronectin type-III" evidence="3">
    <location>
        <begin position="1816"/>
        <end position="1909"/>
    </location>
</feature>
<reference evidence="4 5" key="1">
    <citation type="submission" date="2016-10" db="EMBL/GenBank/DDBJ databases">
        <authorList>
            <person name="de Groot N.N."/>
        </authorList>
    </citation>
    <scope>NUCLEOTIDE SEQUENCE [LARGE SCALE GENOMIC DNA]</scope>
    <source>
        <strain evidence="4 5">DSM 21650</strain>
    </source>
</reference>
<evidence type="ECO:0000256" key="1">
    <source>
        <dbReference type="ARBA" id="ARBA00022729"/>
    </source>
</evidence>
<dbReference type="CDD" id="cd00102">
    <property type="entry name" value="IPT"/>
    <property type="match status" value="7"/>
</dbReference>
<dbReference type="PANTHER" id="PTHR46769:SF2">
    <property type="entry name" value="FIBROCYSTIN-L ISOFORM 2 PRECURSOR-RELATED"/>
    <property type="match status" value="1"/>
</dbReference>
<dbReference type="Proteomes" id="UP000198625">
    <property type="component" value="Unassembled WGS sequence"/>
</dbReference>
<dbReference type="SMART" id="SM00429">
    <property type="entry name" value="IPT"/>
    <property type="match status" value="9"/>
</dbReference>
<protein>
    <submittedName>
        <fullName evidence="4">IPT/TIG domain-containing protein</fullName>
    </submittedName>
</protein>
<gene>
    <name evidence="4" type="ORF">SAMN05660462_00674</name>
</gene>
<organism evidence="4 5">
    <name type="scientific">Proteiniborus ethanoligenes</name>
    <dbReference type="NCBI Taxonomy" id="415015"/>
    <lineage>
        <taxon>Bacteria</taxon>
        <taxon>Bacillati</taxon>
        <taxon>Bacillota</taxon>
        <taxon>Clostridia</taxon>
        <taxon>Eubacteriales</taxon>
        <taxon>Proteiniborus</taxon>
    </lineage>
</organism>
<dbReference type="InterPro" id="IPR014756">
    <property type="entry name" value="Ig_E-set"/>
</dbReference>
<dbReference type="Pfam" id="PF01833">
    <property type="entry name" value="TIG"/>
    <property type="match status" value="8"/>
</dbReference>
<dbReference type="SUPFAM" id="SSF49265">
    <property type="entry name" value="Fibronectin type III"/>
    <property type="match status" value="1"/>
</dbReference>
<dbReference type="OrthoDB" id="1656124at2"/>
<proteinExistence type="predicted"/>
<keyword evidence="5" id="KW-1185">Reference proteome</keyword>
<dbReference type="RefSeq" id="WP_091727219.1">
    <property type="nucleotide sequence ID" value="NZ_FNQE01000005.1"/>
</dbReference>
<dbReference type="InterPro" id="IPR052387">
    <property type="entry name" value="Fibrocystin"/>
</dbReference>